<gene>
    <name evidence="1" type="ORF">PMH09_11785</name>
</gene>
<sequence>MGFISRKCEHYKVFKMCNTIQKITTAFTLTTLCCLGTAKSVRAANLVYNGDFSAGDTGFSSDYSSLNSHNLLPPPARYAVGKNPHDHHSLFSSFGDRTTGDGLMMIVNGGSLTDGAGPIVWSQTIDVLPDTSYDLSAWIASTIAAQTAQLQFAINSEAIGPVLTASTNISGFWENLSTTWHSGSHNSVQFSLINHNPVWTGNDFAVDDISFSAVPSVPEPSSIFALSIIAFGATLLRQRKQH</sequence>
<dbReference type="InterPro" id="IPR013424">
    <property type="entry name" value="Ice-binding_C"/>
</dbReference>
<keyword evidence="2" id="KW-1185">Reference proteome</keyword>
<reference evidence="1 2" key="1">
    <citation type="submission" date="2023-01" db="EMBL/GenBank/DDBJ databases">
        <title>Novel diversity within Roseofilum (Cyanobacteria; Desertifilaceae) from marine benthic mats with descriptions of four novel species.</title>
        <authorList>
            <person name="Wang Y."/>
            <person name="Berthold D.E."/>
            <person name="Hu J."/>
            <person name="Lefler F.W."/>
            <person name="Laughinghouse H.D. IV."/>
        </authorList>
    </citation>
    <scope>NUCLEOTIDE SEQUENCE [LARGE SCALE GENOMIC DNA]</scope>
    <source>
        <strain evidence="1 2">BLCC-M143</strain>
    </source>
</reference>
<organism evidence="1 2">
    <name type="scientific">Roseofilum casamattae BLCC-M143</name>
    <dbReference type="NCBI Taxonomy" id="3022442"/>
    <lineage>
        <taxon>Bacteria</taxon>
        <taxon>Bacillati</taxon>
        <taxon>Cyanobacteriota</taxon>
        <taxon>Cyanophyceae</taxon>
        <taxon>Desertifilales</taxon>
        <taxon>Desertifilaceae</taxon>
        <taxon>Roseofilum</taxon>
        <taxon>Roseofilum casamattae</taxon>
    </lineage>
</organism>
<proteinExistence type="predicted"/>
<dbReference type="RefSeq" id="WP_283758519.1">
    <property type="nucleotide sequence ID" value="NZ_JAQOSQ010000010.1"/>
</dbReference>
<dbReference type="Proteomes" id="UP001232992">
    <property type="component" value="Unassembled WGS sequence"/>
</dbReference>
<dbReference type="NCBIfam" id="TIGR02595">
    <property type="entry name" value="PEP_CTERM"/>
    <property type="match status" value="1"/>
</dbReference>
<protein>
    <submittedName>
        <fullName evidence="1">PEP-CTERM sorting domain-containing protein</fullName>
    </submittedName>
</protein>
<name>A0ABT7BXF6_9CYAN</name>
<comment type="caution">
    <text evidence="1">The sequence shown here is derived from an EMBL/GenBank/DDBJ whole genome shotgun (WGS) entry which is preliminary data.</text>
</comment>
<evidence type="ECO:0000313" key="2">
    <source>
        <dbReference type="Proteomes" id="UP001232992"/>
    </source>
</evidence>
<dbReference type="Gene3D" id="2.60.120.260">
    <property type="entry name" value="Galactose-binding domain-like"/>
    <property type="match status" value="1"/>
</dbReference>
<accession>A0ABT7BXF6</accession>
<dbReference type="EMBL" id="JAQOSQ010000010">
    <property type="protein sequence ID" value="MDJ1183867.1"/>
    <property type="molecule type" value="Genomic_DNA"/>
</dbReference>
<evidence type="ECO:0000313" key="1">
    <source>
        <dbReference type="EMBL" id="MDJ1183867.1"/>
    </source>
</evidence>